<evidence type="ECO:0000313" key="5">
    <source>
        <dbReference type="Proteomes" id="UP000565521"/>
    </source>
</evidence>
<dbReference type="RefSeq" id="WP_176910039.1">
    <property type="nucleotide sequence ID" value="NZ_JABKAU010000054.1"/>
</dbReference>
<name>A0A7Y7U7A2_9BACT</name>
<comment type="caution">
    <text evidence="4">The sequence shown here is derived from an EMBL/GenBank/DDBJ whole genome shotgun (WGS) entry which is preliminary data.</text>
</comment>
<feature type="coiled-coil region" evidence="1">
    <location>
        <begin position="523"/>
        <end position="550"/>
    </location>
</feature>
<reference evidence="4 5" key="1">
    <citation type="submission" date="2020-05" db="EMBL/GenBank/DDBJ databases">
        <title>Hymenobacter terrestris sp. nov. and Hymenobacter lapidiphilus sp. nov., isolated from regoliths in Antarctica.</title>
        <authorList>
            <person name="Sedlacek I."/>
            <person name="Pantucek R."/>
            <person name="Zeman M."/>
            <person name="Holochova P."/>
            <person name="Kralova S."/>
            <person name="Stankova E."/>
            <person name="Sedo O."/>
            <person name="Micenkova L."/>
            <person name="Svec P."/>
            <person name="Gupta V."/>
            <person name="Sood U."/>
            <person name="Korpole U.S."/>
            <person name="Lal R."/>
        </authorList>
    </citation>
    <scope>NUCLEOTIDE SEQUENCE [LARGE SCALE GENOMIC DNA]</scope>
    <source>
        <strain evidence="4 5">P5342</strain>
    </source>
</reference>
<keyword evidence="2" id="KW-0472">Membrane</keyword>
<organism evidence="4 5">
    <name type="scientific">Hymenobacter lapidiphilus</name>
    <dbReference type="NCBI Taxonomy" id="2608003"/>
    <lineage>
        <taxon>Bacteria</taxon>
        <taxon>Pseudomonadati</taxon>
        <taxon>Bacteroidota</taxon>
        <taxon>Cytophagia</taxon>
        <taxon>Cytophagales</taxon>
        <taxon>Hymenobacteraceae</taxon>
        <taxon>Hymenobacter</taxon>
    </lineage>
</organism>
<feature type="coiled-coil region" evidence="1">
    <location>
        <begin position="1013"/>
        <end position="1041"/>
    </location>
</feature>
<evidence type="ECO:0000313" key="4">
    <source>
        <dbReference type="EMBL" id="NVO33207.1"/>
    </source>
</evidence>
<evidence type="ECO:0000256" key="1">
    <source>
        <dbReference type="SAM" id="Coils"/>
    </source>
</evidence>
<protein>
    <submittedName>
        <fullName evidence="4">Tape measure protein</fullName>
    </submittedName>
</protein>
<accession>A0A7Y7U7A2</accession>
<gene>
    <name evidence="4" type="ORF">HW554_18530</name>
</gene>
<dbReference type="InterPro" id="IPR013491">
    <property type="entry name" value="Tape_meas_N"/>
</dbReference>
<keyword evidence="2" id="KW-0812">Transmembrane</keyword>
<evidence type="ECO:0000256" key="2">
    <source>
        <dbReference type="SAM" id="Phobius"/>
    </source>
</evidence>
<keyword evidence="2" id="KW-1133">Transmembrane helix</keyword>
<keyword evidence="1" id="KW-0175">Coiled coil</keyword>
<sequence length="1248" mass="135574">MPEEVGAVYQVDISQAFAALDKLAAQDAQLRAAVLQTGQAQQRSFTEAAQAALAYQARVSAAAAEVRNSVAVHAELRREIGKTAAEEKELERAFRAAGGAATANGARISAELSANRNKQKELRVEIELTRQAIDAERAAVLKVKEAQQQQVGQQKLATAAARDSARAQQQVAASAKEAATGSGSLLDGLIGKGITAAAGLFGISKLFGAIKQGITDFSQLDSVEKTFKALTGSASAGAQEVAFLRAESNRLGLDLVPTARAYTGLFAAAKEANIPIATTRDLFSSLTTAGRVLGKSQAEVESALRAVEQMMSKGTVQSQELKLQLGNALPGAFSLAAKAAGVTTKELGKMLERGQIVASEFLPKFAAELKRAYGGGSADAAAATAANMGRIETAYKSASAKIGAFFAPTVALIAQFVSAQETAAQKSERLVGEYQKQGSALKELQTTVTPLLSRYEQLSSQTTRNAGEQQELKRVIEELGLAVPSAVTEFDAYGKALGVNGKAVRQFIEDQQNLTRYNNRTRIEENGQALRQLLQEQEDYQRKVALLNTTERETGRRVLPKGATRGGQILYYTPEETSQIIADAGVQLNRISDDIRANLQNRQILRGKSPLLPTGDDAANDAAAQGLIDKQKKLIDSLQERQSKAAKENKNNGADFLFGADGLNKQLEVAQAELDRLLGKVDKDRKERQKKGPDYLKQLLAEEERLRKEAGKQELALIKDSGEARAAEQFRQALEEIKRTEEKLKKLERLAGRDGKIDGVQAQELATLRAQASQAYFEELERIALAYNDRLFALRADSDEKELTAIERKYDREARAARGQTALLLDIEDARQRELIAARQRQGQQQIERRAELQTSAALRVGESFGQGTGRSVIEAKRAEKEALLRIDLEKNEALLNNSLLLAGDQAEVVRAALAAQIAELKNGIRQVEAEKGRMDPQGAVYRLILGENDSDENRAQLDQAVGSSLGALSELIAADAAAQQAKIDARSRTIDELNTRLSQEIQLNKEGSASNIGNLKEQIAQEKAARREAVAERKKAAKEQIIIDTLLQSSNVITAASQALSAFPVPFVGPALGIAAASLIVGAFVASKVKAFQAVNKQSEGFFKGGYTGDGDMHGQSQAVGPRPYVYHNREFVMNNELTRDYRQPLLEPLHRGRPQDIDWSSPQMRRLLPDFDLPNRLREGRAAVIEHRHQVAYQPLQAGLDSMRAELAEMKGHTARLPTKQFVNNPDGSLLEIDLLTGNQTTYRKL</sequence>
<feature type="coiled-coil region" evidence="1">
    <location>
        <begin position="628"/>
        <end position="750"/>
    </location>
</feature>
<keyword evidence="5" id="KW-1185">Reference proteome</keyword>
<dbReference type="AlphaFoldDB" id="A0A7Y7U7A2"/>
<feature type="transmembrane region" description="Helical" evidence="2">
    <location>
        <begin position="1068"/>
        <end position="1088"/>
    </location>
</feature>
<dbReference type="NCBIfam" id="TIGR02675">
    <property type="entry name" value="tape_meas_nterm"/>
    <property type="match status" value="1"/>
</dbReference>
<dbReference type="Proteomes" id="UP000565521">
    <property type="component" value="Unassembled WGS sequence"/>
</dbReference>
<proteinExistence type="predicted"/>
<dbReference type="Pfam" id="PF20155">
    <property type="entry name" value="TMP_3"/>
    <property type="match status" value="1"/>
</dbReference>
<evidence type="ECO:0000259" key="3">
    <source>
        <dbReference type="Pfam" id="PF20155"/>
    </source>
</evidence>
<feature type="domain" description="Tape measure protein N-terminal" evidence="3">
    <location>
        <begin position="217"/>
        <end position="402"/>
    </location>
</feature>
<dbReference type="EMBL" id="JABKAU010000054">
    <property type="protein sequence ID" value="NVO33207.1"/>
    <property type="molecule type" value="Genomic_DNA"/>
</dbReference>